<feature type="domain" description="ABC transmembrane type-1" evidence="9">
    <location>
        <begin position="156"/>
        <end position="370"/>
    </location>
</feature>
<dbReference type="Gene3D" id="1.10.3720.10">
    <property type="entry name" value="MetI-like"/>
    <property type="match status" value="1"/>
</dbReference>
<evidence type="ECO:0000256" key="8">
    <source>
        <dbReference type="SAM" id="MobiDB-lite"/>
    </source>
</evidence>
<evidence type="ECO:0000313" key="10">
    <source>
        <dbReference type="EMBL" id="GAA1184795.1"/>
    </source>
</evidence>
<dbReference type="EMBL" id="BAAAKV010000047">
    <property type="protein sequence ID" value="GAA1184795.1"/>
    <property type="molecule type" value="Genomic_DNA"/>
</dbReference>
<evidence type="ECO:0000256" key="7">
    <source>
        <dbReference type="RuleBase" id="RU363032"/>
    </source>
</evidence>
<dbReference type="CDD" id="cd06261">
    <property type="entry name" value="TM_PBP2"/>
    <property type="match status" value="1"/>
</dbReference>
<protein>
    <submittedName>
        <fullName evidence="10">ABC transporter permease subunit</fullName>
    </submittedName>
</protein>
<dbReference type="InterPro" id="IPR035906">
    <property type="entry name" value="MetI-like_sf"/>
</dbReference>
<gene>
    <name evidence="10" type="ORF">GCM10009654_47990</name>
</gene>
<keyword evidence="4 7" id="KW-0812">Transmembrane</keyword>
<dbReference type="PANTHER" id="PTHR43227">
    <property type="entry name" value="BLL4140 PROTEIN"/>
    <property type="match status" value="1"/>
</dbReference>
<name>A0ABN1UZL4_9ACTN</name>
<feature type="compositionally biased region" description="Gly residues" evidence="8">
    <location>
        <begin position="18"/>
        <end position="42"/>
    </location>
</feature>
<evidence type="ECO:0000313" key="11">
    <source>
        <dbReference type="Proteomes" id="UP001501371"/>
    </source>
</evidence>
<comment type="caution">
    <text evidence="10">The sequence shown here is derived from an EMBL/GenBank/DDBJ whole genome shotgun (WGS) entry which is preliminary data.</text>
</comment>
<feature type="region of interest" description="Disordered" evidence="8">
    <location>
        <begin position="1"/>
        <end position="81"/>
    </location>
</feature>
<evidence type="ECO:0000256" key="4">
    <source>
        <dbReference type="ARBA" id="ARBA00022692"/>
    </source>
</evidence>
<feature type="transmembrane region" description="Helical" evidence="7">
    <location>
        <begin position="202"/>
        <end position="223"/>
    </location>
</feature>
<dbReference type="InterPro" id="IPR000515">
    <property type="entry name" value="MetI-like"/>
</dbReference>
<dbReference type="Proteomes" id="UP001501371">
    <property type="component" value="Unassembled WGS sequence"/>
</dbReference>
<dbReference type="SUPFAM" id="SSF161098">
    <property type="entry name" value="MetI-like"/>
    <property type="match status" value="1"/>
</dbReference>
<evidence type="ECO:0000256" key="3">
    <source>
        <dbReference type="ARBA" id="ARBA00022475"/>
    </source>
</evidence>
<dbReference type="InterPro" id="IPR050809">
    <property type="entry name" value="UgpAE/MalFG_permease"/>
</dbReference>
<proteinExistence type="inferred from homology"/>
<feature type="transmembrane region" description="Helical" evidence="7">
    <location>
        <begin position="160"/>
        <end position="181"/>
    </location>
</feature>
<reference evidence="10 11" key="1">
    <citation type="journal article" date="2019" name="Int. J. Syst. Evol. Microbiol.">
        <title>The Global Catalogue of Microorganisms (GCM) 10K type strain sequencing project: providing services to taxonomists for standard genome sequencing and annotation.</title>
        <authorList>
            <consortium name="The Broad Institute Genomics Platform"/>
            <consortium name="The Broad Institute Genome Sequencing Center for Infectious Disease"/>
            <person name="Wu L."/>
            <person name="Ma J."/>
        </authorList>
    </citation>
    <scope>NUCLEOTIDE SEQUENCE [LARGE SCALE GENOMIC DNA]</scope>
    <source>
        <strain evidence="10 11">JCM 12696</strain>
    </source>
</reference>
<comment type="similarity">
    <text evidence="7">Belongs to the binding-protein-dependent transport system permease family.</text>
</comment>
<sequence length="385" mass="41590">MSHSAVPVPEAHPARESGGSGSGGEGGSSGGSGSAVGGGTGVERGPRGALPPKTVRGGRRRGRREARPRADGGGARRGPGLRDRLRRDRTLVLLTLPALALVLVFNYVPILGNVVAFQDYDPYLSENGFVAMLQSPWTGFEQFERIFADSAFWDAVRNTLVLFVLQLALYFPVPILLALLINSVIRPRVRAVAQAVMYLPHFFSWVLVVTVFQQIFGGAGIIAQELRRHGVEGFDLMTDPGIFKFLVTAEGVWKDAGWGIIVFLAALASVDHQLYEAAAMDGAGRWRRMWHVTLPALRPVIALLLVLRVGDALTVGFEQILLQRDAVGPGAAEVLDTFVWWNGIRNQDFSYAAAAGLIKGVFGLALVLTANKVAHLMGEQGVYKK</sequence>
<dbReference type="PANTHER" id="PTHR43227:SF11">
    <property type="entry name" value="BLL4140 PROTEIN"/>
    <property type="match status" value="1"/>
</dbReference>
<dbReference type="PROSITE" id="PS50928">
    <property type="entry name" value="ABC_TM1"/>
    <property type="match status" value="1"/>
</dbReference>
<comment type="subcellular location">
    <subcellularLocation>
        <location evidence="1 7">Cell membrane</location>
        <topology evidence="1 7">Multi-pass membrane protein</topology>
    </subcellularLocation>
</comment>
<evidence type="ECO:0000259" key="9">
    <source>
        <dbReference type="PROSITE" id="PS50928"/>
    </source>
</evidence>
<keyword evidence="3" id="KW-1003">Cell membrane</keyword>
<evidence type="ECO:0000256" key="5">
    <source>
        <dbReference type="ARBA" id="ARBA00022989"/>
    </source>
</evidence>
<keyword evidence="11" id="KW-1185">Reference proteome</keyword>
<keyword evidence="2 7" id="KW-0813">Transport</keyword>
<accession>A0ABN1UZL4</accession>
<keyword evidence="6 7" id="KW-0472">Membrane</keyword>
<feature type="transmembrane region" description="Helical" evidence="7">
    <location>
        <begin position="91"/>
        <end position="110"/>
    </location>
</feature>
<evidence type="ECO:0000256" key="1">
    <source>
        <dbReference type="ARBA" id="ARBA00004651"/>
    </source>
</evidence>
<evidence type="ECO:0000256" key="6">
    <source>
        <dbReference type="ARBA" id="ARBA00023136"/>
    </source>
</evidence>
<evidence type="ECO:0000256" key="2">
    <source>
        <dbReference type="ARBA" id="ARBA00022448"/>
    </source>
</evidence>
<keyword evidence="5 7" id="KW-1133">Transmembrane helix</keyword>
<dbReference type="Pfam" id="PF00528">
    <property type="entry name" value="BPD_transp_1"/>
    <property type="match status" value="1"/>
</dbReference>
<organism evidence="10 11">
    <name type="scientific">Streptomyces hebeiensis</name>
    <dbReference type="NCBI Taxonomy" id="229486"/>
    <lineage>
        <taxon>Bacteria</taxon>
        <taxon>Bacillati</taxon>
        <taxon>Actinomycetota</taxon>
        <taxon>Actinomycetes</taxon>
        <taxon>Kitasatosporales</taxon>
        <taxon>Streptomycetaceae</taxon>
        <taxon>Streptomyces</taxon>
    </lineage>
</organism>